<dbReference type="RefSeq" id="WP_143535103.1">
    <property type="nucleotide sequence ID" value="NZ_FWFK01000004.1"/>
</dbReference>
<dbReference type="SUPFAM" id="SSF55797">
    <property type="entry name" value="PR-1-like"/>
    <property type="match status" value="1"/>
</dbReference>
<dbReference type="InterPro" id="IPR035940">
    <property type="entry name" value="CAP_sf"/>
</dbReference>
<keyword evidence="1" id="KW-0732">Signal</keyword>
<keyword evidence="4" id="KW-1185">Reference proteome</keyword>
<dbReference type="Pfam" id="PF00188">
    <property type="entry name" value="CAP"/>
    <property type="match status" value="1"/>
</dbReference>
<dbReference type="PANTHER" id="PTHR31157:SF1">
    <property type="entry name" value="SCP DOMAIN-CONTAINING PROTEIN"/>
    <property type="match status" value="1"/>
</dbReference>
<evidence type="ECO:0000256" key="1">
    <source>
        <dbReference type="SAM" id="SignalP"/>
    </source>
</evidence>
<dbReference type="Gene3D" id="3.40.33.10">
    <property type="entry name" value="CAP"/>
    <property type="match status" value="1"/>
</dbReference>
<dbReference type="CDD" id="cd05379">
    <property type="entry name" value="CAP_bacterial"/>
    <property type="match status" value="1"/>
</dbReference>
<evidence type="ECO:0000313" key="3">
    <source>
        <dbReference type="EMBL" id="SLN47281.1"/>
    </source>
</evidence>
<sequence length="139" mass="15323">MRLTVLLTAALLLPAVVQAGPADIINQYRAQNGLPALRYDRTLEAVAKDHAVDMVRGNFFSHRGSDGSKVSTRAKRHGYNYCRVAENLAKGYGRAGDVVRGWIGSPAHRRNMLLRDVRDYAMVKAQGGVWVMVVGRRGC</sequence>
<feature type="chain" id="PRO_5012440002" evidence="1">
    <location>
        <begin position="20"/>
        <end position="139"/>
    </location>
</feature>
<protein>
    <submittedName>
        <fullName evidence="3">Cysteine-rich secretory protein family protein</fullName>
    </submittedName>
</protein>
<reference evidence="3 4" key="1">
    <citation type="submission" date="2017-03" db="EMBL/GenBank/DDBJ databases">
        <authorList>
            <person name="Afonso C.L."/>
            <person name="Miller P.J."/>
            <person name="Scott M.A."/>
            <person name="Spackman E."/>
            <person name="Goraichik I."/>
            <person name="Dimitrov K.M."/>
            <person name="Suarez D.L."/>
            <person name="Swayne D.E."/>
        </authorList>
    </citation>
    <scope>NUCLEOTIDE SEQUENCE [LARGE SCALE GENOMIC DNA]</scope>
    <source>
        <strain evidence="3 4">CECT 8625</strain>
    </source>
</reference>
<name>A0A1X6ZCX2_9RHOB</name>
<accession>A0A1X6ZCX2</accession>
<evidence type="ECO:0000313" key="4">
    <source>
        <dbReference type="Proteomes" id="UP000193570"/>
    </source>
</evidence>
<organism evidence="3 4">
    <name type="scientific">Roseivivax jejudonensis</name>
    <dbReference type="NCBI Taxonomy" id="1529041"/>
    <lineage>
        <taxon>Bacteria</taxon>
        <taxon>Pseudomonadati</taxon>
        <taxon>Pseudomonadota</taxon>
        <taxon>Alphaproteobacteria</taxon>
        <taxon>Rhodobacterales</taxon>
        <taxon>Roseobacteraceae</taxon>
        <taxon>Roseivivax</taxon>
    </lineage>
</organism>
<dbReference type="PANTHER" id="PTHR31157">
    <property type="entry name" value="SCP DOMAIN-CONTAINING PROTEIN"/>
    <property type="match status" value="1"/>
</dbReference>
<feature type="domain" description="SCP" evidence="2">
    <location>
        <begin position="23"/>
        <end position="127"/>
    </location>
</feature>
<evidence type="ECO:0000259" key="2">
    <source>
        <dbReference type="Pfam" id="PF00188"/>
    </source>
</evidence>
<dbReference type="InterPro" id="IPR014044">
    <property type="entry name" value="CAP_dom"/>
</dbReference>
<proteinExistence type="predicted"/>
<gene>
    <name evidence="3" type="ORF">ROJ8625_02298</name>
</gene>
<dbReference type="OrthoDB" id="9811255at2"/>
<dbReference type="AlphaFoldDB" id="A0A1X6ZCX2"/>
<dbReference type="Proteomes" id="UP000193570">
    <property type="component" value="Unassembled WGS sequence"/>
</dbReference>
<feature type="signal peptide" evidence="1">
    <location>
        <begin position="1"/>
        <end position="19"/>
    </location>
</feature>
<dbReference type="EMBL" id="FWFK01000004">
    <property type="protein sequence ID" value="SLN47281.1"/>
    <property type="molecule type" value="Genomic_DNA"/>
</dbReference>